<evidence type="ECO:0000313" key="15">
    <source>
        <dbReference type="EMBL" id="ORX89142.1"/>
    </source>
</evidence>
<dbReference type="InterPro" id="IPR001711">
    <property type="entry name" value="PLipase_C_Pinositol-sp_Y"/>
</dbReference>
<reference evidence="15 16" key="1">
    <citation type="submission" date="2016-07" db="EMBL/GenBank/DDBJ databases">
        <title>Pervasive Adenine N6-methylation of Active Genes in Fungi.</title>
        <authorList>
            <consortium name="DOE Joint Genome Institute"/>
            <person name="Mondo S.J."/>
            <person name="Dannebaum R.O."/>
            <person name="Kuo R.C."/>
            <person name="Labutti K."/>
            <person name="Haridas S."/>
            <person name="Kuo A."/>
            <person name="Salamov A."/>
            <person name="Ahrendt S.R."/>
            <person name="Lipzen A."/>
            <person name="Sullivan W."/>
            <person name="Andreopoulos W.B."/>
            <person name="Clum A."/>
            <person name="Lindquist E."/>
            <person name="Daum C."/>
            <person name="Ramamoorthy G.K."/>
            <person name="Gryganskyi A."/>
            <person name="Culley D."/>
            <person name="Magnuson J.K."/>
            <person name="James T.Y."/>
            <person name="O'Malley M.A."/>
            <person name="Stajich J.E."/>
            <person name="Spatafora J.W."/>
            <person name="Visel A."/>
            <person name="Grigoriev I.V."/>
        </authorList>
    </citation>
    <scope>NUCLEOTIDE SEQUENCE [LARGE SCALE GENOMIC DNA]</scope>
    <source>
        <strain evidence="15 16">CBS 931.73</strain>
    </source>
</reference>
<dbReference type="SMART" id="SM00149">
    <property type="entry name" value="PLCYc"/>
    <property type="match status" value="1"/>
</dbReference>
<keyword evidence="5 9" id="KW-0443">Lipid metabolism</keyword>
<organism evidence="15 16">
    <name type="scientific">Basidiobolus meristosporus CBS 931.73</name>
    <dbReference type="NCBI Taxonomy" id="1314790"/>
    <lineage>
        <taxon>Eukaryota</taxon>
        <taxon>Fungi</taxon>
        <taxon>Fungi incertae sedis</taxon>
        <taxon>Zoopagomycota</taxon>
        <taxon>Entomophthoromycotina</taxon>
        <taxon>Basidiobolomycetes</taxon>
        <taxon>Basidiobolales</taxon>
        <taxon>Basidiobolaceae</taxon>
        <taxon>Basidiobolus</taxon>
    </lineage>
</organism>
<gene>
    <name evidence="15" type="ORF">K493DRAFT_267465</name>
</gene>
<dbReference type="FunFam" id="3.20.20.190:FF:000039">
    <property type="entry name" value="Phosphoinositide phospholipase C"/>
    <property type="match status" value="1"/>
</dbReference>
<dbReference type="GO" id="GO:0048015">
    <property type="term" value="P:phosphatidylinositol-mediated signaling"/>
    <property type="evidence" value="ECO:0007669"/>
    <property type="project" value="TreeGrafter"/>
</dbReference>
<dbReference type="PRINTS" id="PR00390">
    <property type="entry name" value="PHPHLIPASEC"/>
</dbReference>
<evidence type="ECO:0000256" key="8">
    <source>
        <dbReference type="ARBA" id="ARBA00059664"/>
    </source>
</evidence>
<dbReference type="OrthoDB" id="269822at2759"/>
<dbReference type="PROSITE" id="PS50007">
    <property type="entry name" value="PIPLC_X_DOMAIN"/>
    <property type="match status" value="1"/>
</dbReference>
<comment type="function">
    <text evidence="8">The production of the second messenger molecules diacylglycerol (DAG) and inositol 1,4,5-trisphosphate (IP3) is mediated by activated phosphatidylinositol-specific phospholipase C enzymes.</text>
</comment>
<accession>A0A1Y1XTQ5</accession>
<comment type="caution">
    <text evidence="15">The sequence shown here is derived from an EMBL/GenBank/DDBJ whole genome shotgun (WGS) entry which is preliminary data.</text>
</comment>
<dbReference type="EC" id="3.1.4.11" evidence="9"/>
<keyword evidence="4 9" id="KW-0442">Lipid degradation</keyword>
<keyword evidence="6" id="KW-0807">Transducer</keyword>
<dbReference type="GO" id="GO:0005509">
    <property type="term" value="F:calcium ion binding"/>
    <property type="evidence" value="ECO:0007669"/>
    <property type="project" value="InterPro"/>
</dbReference>
<feature type="domain" description="C2" evidence="12">
    <location>
        <begin position="658"/>
        <end position="780"/>
    </location>
</feature>
<evidence type="ECO:0000256" key="4">
    <source>
        <dbReference type="ARBA" id="ARBA00022963"/>
    </source>
</evidence>
<evidence type="ECO:0000259" key="14">
    <source>
        <dbReference type="PROSITE" id="PS50222"/>
    </source>
</evidence>
<dbReference type="STRING" id="1314790.A0A1Y1XTQ5"/>
<dbReference type="InterPro" id="IPR011993">
    <property type="entry name" value="PH-like_dom_sf"/>
</dbReference>
<feature type="domain" description="EF-hand" evidence="14">
    <location>
        <begin position="219"/>
        <end position="254"/>
    </location>
</feature>
<dbReference type="InterPro" id="IPR002048">
    <property type="entry name" value="EF_hand_dom"/>
</dbReference>
<dbReference type="Pfam" id="PF13499">
    <property type="entry name" value="EF-hand_7"/>
    <property type="match status" value="1"/>
</dbReference>
<dbReference type="CDD" id="cd08558">
    <property type="entry name" value="PI-PLCc_eukaryota"/>
    <property type="match status" value="1"/>
</dbReference>
<dbReference type="PROSITE" id="PS50004">
    <property type="entry name" value="C2"/>
    <property type="match status" value="1"/>
</dbReference>
<evidence type="ECO:0000259" key="13">
    <source>
        <dbReference type="PROSITE" id="PS50008"/>
    </source>
</evidence>
<dbReference type="InterPro" id="IPR017946">
    <property type="entry name" value="PLC-like_Pdiesterase_TIM-brl"/>
</dbReference>
<dbReference type="SMART" id="SM00054">
    <property type="entry name" value="EFh"/>
    <property type="match status" value="3"/>
</dbReference>
<evidence type="ECO:0000256" key="3">
    <source>
        <dbReference type="ARBA" id="ARBA00022837"/>
    </source>
</evidence>
<dbReference type="PROSITE" id="PS50003">
    <property type="entry name" value="PH_DOMAIN"/>
    <property type="match status" value="1"/>
</dbReference>
<feature type="domain" description="PH" evidence="11">
    <location>
        <begin position="170"/>
        <end position="205"/>
    </location>
</feature>
<evidence type="ECO:0000259" key="11">
    <source>
        <dbReference type="PROSITE" id="PS50003"/>
    </source>
</evidence>
<dbReference type="SUPFAM" id="SSF51695">
    <property type="entry name" value="PLC-like phosphodiesterases"/>
    <property type="match status" value="1"/>
</dbReference>
<dbReference type="GO" id="GO:0004435">
    <property type="term" value="F:phosphatidylinositol-4,5-bisphosphate phospholipase C activity"/>
    <property type="evidence" value="ECO:0007669"/>
    <property type="project" value="UniProtKB-EC"/>
</dbReference>
<dbReference type="Gene3D" id="2.60.40.150">
    <property type="entry name" value="C2 domain"/>
    <property type="match status" value="1"/>
</dbReference>
<dbReference type="InterPro" id="IPR018247">
    <property type="entry name" value="EF_Hand_1_Ca_BS"/>
</dbReference>
<sequence length="810" mass="91687">MERSLQFNTPFQTANIPNMPDSEQTAQPPNIPNMPSEGANVPNMPAENANVPNMPMEHTVIPNMTVDSTPAPIISDSAPSNPVSHTQAKIFPPALLTPHTLLKVSANAKHDRVFRIDPDLNRIEWNSGKKWKVPVVNIEWIKEVRTDEEAFIFNALLKPNEVTLYKSRWFSIVYVEKGEYKSLNLVAASSELRNVWVNALREVGEYGEKLPALDYLQVRFESWLKKIWAQADRNNDKTLDYSEVKNLFEQLNIFIPSKLLKLKFKEVNTDGSGKLDFQAFKNLVYFCRQRQDLRQLFKVLVSDGSESFTRQEFLNFLLDIQKHDLTEANEVYLKYCDEATGLVEFSGLENYLLSDDGHYFKKDRLGVYQDMDLPLSYYYIASSHNTYLLSDQLKGESSVEGYIRALRMGCRCVELDCWDGADGEPIIYHGYTLTSKILFRDVILAIKKYGFVASPYPLILSLEMHCSLTQQERIAAILVEILGDSLLTSSIDVAGISLPSPTKLKNKIMIKGKIVRSELSEEVVSSSDSEAASESKPKTKKVKVAKALSDLVVYCKAVHFQGFDGVERRFDEISSFKEHTSLKFCEEDFGKYIKYNQLQLSRIYPSGTRVNSSNYDPTPHWAAGCQVVALNYQTYDRSMDLNQALFKGNGGCGYILKPAYLLKDGVTPNSSAVLAVEIISAQQLPKPQESEDGEVVDPYCEIEVITPGTPTQKSKTKKVEDNGFNPQWNEKFVFNVPKFGLSFLRVSIYDKDYHRDQFLASHSSLLGNIKPGYRHLELRNFAGELIPFGSVFVRLDFPDSENVPVKASTF</sequence>
<dbReference type="SUPFAM" id="SSF50729">
    <property type="entry name" value="PH domain-like"/>
    <property type="match status" value="1"/>
</dbReference>
<dbReference type="PROSITE" id="PS50008">
    <property type="entry name" value="PIPLC_Y_DOMAIN"/>
    <property type="match status" value="1"/>
</dbReference>
<evidence type="ECO:0000256" key="2">
    <source>
        <dbReference type="ARBA" id="ARBA00022801"/>
    </source>
</evidence>
<dbReference type="InterPro" id="IPR000008">
    <property type="entry name" value="C2_dom"/>
</dbReference>
<dbReference type="InterPro" id="IPR001192">
    <property type="entry name" value="PI-PLC_fam"/>
</dbReference>
<feature type="domain" description="PI-PLC Y-box" evidence="13">
    <location>
        <begin position="548"/>
        <end position="661"/>
    </location>
</feature>
<dbReference type="Gene3D" id="2.30.29.30">
    <property type="entry name" value="Pleckstrin-homology domain (PH domain)/Phosphotyrosine-binding domain (PTB)"/>
    <property type="match status" value="1"/>
</dbReference>
<comment type="cofactor">
    <cofactor evidence="1">
        <name>Ca(2+)</name>
        <dbReference type="ChEBI" id="CHEBI:29108"/>
    </cofactor>
</comment>
<dbReference type="SMART" id="SM00239">
    <property type="entry name" value="C2"/>
    <property type="match status" value="1"/>
</dbReference>
<dbReference type="Gene3D" id="1.10.238.10">
    <property type="entry name" value="EF-hand"/>
    <property type="match status" value="1"/>
</dbReference>
<dbReference type="SMART" id="SM00148">
    <property type="entry name" value="PLCXc"/>
    <property type="match status" value="1"/>
</dbReference>
<dbReference type="SUPFAM" id="SSF49562">
    <property type="entry name" value="C2 domain (Calcium/lipid-binding domain, CaLB)"/>
    <property type="match status" value="1"/>
</dbReference>
<feature type="region of interest" description="Disordered" evidence="10">
    <location>
        <begin position="1"/>
        <end position="41"/>
    </location>
</feature>
<dbReference type="GO" id="GO:0051209">
    <property type="term" value="P:release of sequestered calcium ion into cytosol"/>
    <property type="evidence" value="ECO:0007669"/>
    <property type="project" value="TreeGrafter"/>
</dbReference>
<protein>
    <recommendedName>
        <fullName evidence="9">Phosphoinositide phospholipase C</fullName>
        <ecNumber evidence="9">3.1.4.11</ecNumber>
    </recommendedName>
</protein>
<evidence type="ECO:0000256" key="7">
    <source>
        <dbReference type="ARBA" id="ARBA00023674"/>
    </source>
</evidence>
<dbReference type="Pfam" id="PF00168">
    <property type="entry name" value="C2"/>
    <property type="match status" value="1"/>
</dbReference>
<name>A0A1Y1XTQ5_9FUNG</name>
<dbReference type="Pfam" id="PF00388">
    <property type="entry name" value="PI-PLC-X"/>
    <property type="match status" value="1"/>
</dbReference>
<dbReference type="PROSITE" id="PS00018">
    <property type="entry name" value="EF_HAND_1"/>
    <property type="match status" value="1"/>
</dbReference>
<proteinExistence type="predicted"/>
<dbReference type="PANTHER" id="PTHR10336">
    <property type="entry name" value="PHOSPHOINOSITIDE-SPECIFIC PHOSPHOLIPASE C FAMILY PROTEIN"/>
    <property type="match status" value="1"/>
</dbReference>
<dbReference type="CDD" id="cd00275">
    <property type="entry name" value="C2_PLC_like"/>
    <property type="match status" value="1"/>
</dbReference>
<evidence type="ECO:0000259" key="12">
    <source>
        <dbReference type="PROSITE" id="PS50004"/>
    </source>
</evidence>
<dbReference type="InterPro" id="IPR035892">
    <property type="entry name" value="C2_domain_sf"/>
</dbReference>
<evidence type="ECO:0000313" key="16">
    <source>
        <dbReference type="Proteomes" id="UP000193498"/>
    </source>
</evidence>
<dbReference type="InParanoid" id="A0A1Y1XTQ5"/>
<dbReference type="SUPFAM" id="SSF47473">
    <property type="entry name" value="EF-hand"/>
    <property type="match status" value="1"/>
</dbReference>
<dbReference type="Pfam" id="PF00387">
    <property type="entry name" value="PI-PLC-Y"/>
    <property type="match status" value="1"/>
</dbReference>
<keyword evidence="2 9" id="KW-0378">Hydrolase</keyword>
<dbReference type="CDD" id="cd15898">
    <property type="entry name" value="EFh_PI-PLC"/>
    <property type="match status" value="1"/>
</dbReference>
<evidence type="ECO:0000256" key="5">
    <source>
        <dbReference type="ARBA" id="ARBA00023098"/>
    </source>
</evidence>
<comment type="catalytic activity">
    <reaction evidence="7">
        <text>a 1,2-diacyl-sn-glycero-3-phospho-(1D-myo-inositol-4,5-bisphosphate) + H2O = 1D-myo-inositol 1,4,5-trisphosphate + a 1,2-diacyl-sn-glycerol + H(+)</text>
        <dbReference type="Rhea" id="RHEA:33179"/>
        <dbReference type="ChEBI" id="CHEBI:15377"/>
        <dbReference type="ChEBI" id="CHEBI:15378"/>
        <dbReference type="ChEBI" id="CHEBI:17815"/>
        <dbReference type="ChEBI" id="CHEBI:58456"/>
        <dbReference type="ChEBI" id="CHEBI:203600"/>
        <dbReference type="EC" id="3.1.4.11"/>
    </reaction>
    <physiologicalReaction direction="left-to-right" evidence="7">
        <dbReference type="Rhea" id="RHEA:33180"/>
    </physiologicalReaction>
</comment>
<dbReference type="PROSITE" id="PS50222">
    <property type="entry name" value="EF_HAND_2"/>
    <property type="match status" value="2"/>
</dbReference>
<dbReference type="Gene3D" id="3.20.20.190">
    <property type="entry name" value="Phosphatidylinositol (PI) phosphodiesterase"/>
    <property type="match status" value="1"/>
</dbReference>
<keyword evidence="16" id="KW-1185">Reference proteome</keyword>
<dbReference type="Proteomes" id="UP000193498">
    <property type="component" value="Unassembled WGS sequence"/>
</dbReference>
<feature type="compositionally biased region" description="Polar residues" evidence="10">
    <location>
        <begin position="1"/>
        <end position="28"/>
    </location>
</feature>
<dbReference type="PANTHER" id="PTHR10336:SF36">
    <property type="entry name" value="1-PHOSPHATIDYLINOSITOL 4,5-BISPHOSPHATE PHOSPHODIESTERASE BETA-4"/>
    <property type="match status" value="1"/>
</dbReference>
<dbReference type="InterPro" id="IPR001849">
    <property type="entry name" value="PH_domain"/>
</dbReference>
<evidence type="ECO:0000256" key="6">
    <source>
        <dbReference type="ARBA" id="ARBA00023224"/>
    </source>
</evidence>
<feature type="domain" description="EF-hand" evidence="14">
    <location>
        <begin position="288"/>
        <end position="323"/>
    </location>
</feature>
<dbReference type="FunCoup" id="A0A1Y1XTQ5">
    <property type="interactions" value="206"/>
</dbReference>
<keyword evidence="3" id="KW-0106">Calcium</keyword>
<evidence type="ECO:0000256" key="10">
    <source>
        <dbReference type="SAM" id="MobiDB-lite"/>
    </source>
</evidence>
<dbReference type="AlphaFoldDB" id="A0A1Y1XTQ5"/>
<dbReference type="GO" id="GO:0016042">
    <property type="term" value="P:lipid catabolic process"/>
    <property type="evidence" value="ECO:0007669"/>
    <property type="project" value="UniProtKB-KW"/>
</dbReference>
<dbReference type="InterPro" id="IPR000909">
    <property type="entry name" value="PLipase_C_PInositol-sp_X_dom"/>
</dbReference>
<dbReference type="InterPro" id="IPR011992">
    <property type="entry name" value="EF-hand-dom_pair"/>
</dbReference>
<evidence type="ECO:0000256" key="1">
    <source>
        <dbReference type="ARBA" id="ARBA00001913"/>
    </source>
</evidence>
<evidence type="ECO:0000256" key="9">
    <source>
        <dbReference type="RuleBase" id="RU361133"/>
    </source>
</evidence>
<dbReference type="EMBL" id="MCFE01000472">
    <property type="protein sequence ID" value="ORX89142.1"/>
    <property type="molecule type" value="Genomic_DNA"/>
</dbReference>